<dbReference type="AlphaFoldDB" id="A0A238F153"/>
<feature type="compositionally biased region" description="Low complexity" evidence="1">
    <location>
        <begin position="263"/>
        <end position="291"/>
    </location>
</feature>
<dbReference type="SMART" id="SM00165">
    <property type="entry name" value="UBA"/>
    <property type="match status" value="1"/>
</dbReference>
<dbReference type="GO" id="GO:0006511">
    <property type="term" value="P:ubiquitin-dependent protein catabolic process"/>
    <property type="evidence" value="ECO:0007669"/>
    <property type="project" value="TreeGrafter"/>
</dbReference>
<evidence type="ECO:0000313" key="4">
    <source>
        <dbReference type="EMBL" id="SCV67900.1"/>
    </source>
</evidence>
<dbReference type="SMART" id="SM00727">
    <property type="entry name" value="STI1"/>
    <property type="match status" value="2"/>
</dbReference>
<name>A0A238F153_9BASI</name>
<gene>
    <name evidence="4" type="ORF">BQ2448_5511</name>
</gene>
<feature type="region of interest" description="Disordered" evidence="1">
    <location>
        <begin position="246"/>
        <end position="291"/>
    </location>
</feature>
<dbReference type="InterPro" id="IPR029071">
    <property type="entry name" value="Ubiquitin-like_domsf"/>
</dbReference>
<keyword evidence="5" id="KW-1185">Reference proteome</keyword>
<dbReference type="EMBL" id="FMSP01000002">
    <property type="protein sequence ID" value="SCV67900.1"/>
    <property type="molecule type" value="Genomic_DNA"/>
</dbReference>
<dbReference type="SUPFAM" id="SSF54236">
    <property type="entry name" value="Ubiquitin-like"/>
    <property type="match status" value="1"/>
</dbReference>
<dbReference type="SUPFAM" id="SSF46934">
    <property type="entry name" value="UBA-like"/>
    <property type="match status" value="1"/>
</dbReference>
<protein>
    <submittedName>
        <fullName evidence="4">BQ2448_5511 protein</fullName>
    </submittedName>
</protein>
<sequence length="409" mass="41032">MSSTSASVSTTHSSSATPPTIKVHVKGPSDTKLTLSIATSATVLELKQAIAAEAAAFPADSQRLIYSGRVLKDEDELEKYKLKDGHSIHLVKGAPKTGLSGTPGTSAAAGVPANFAAGQQVMGNPLAPLLNAENAGHFAGFNPFADMGVNPNDPNYVQTAMRDPAVQQQINSLLSNPAVIDQIIASNPELQAMGPQVRQIMQSEHFRTFLTNPEAMQQMASMMGGGGAGGLGGAGGFPPPGAFGWGSGATAQGQGQGQGQGQQGQAAGGLFNPWASTTPATTTPDSAATTNNAAAAPPAAGTLGAFNPFAAFGGGAGAGAGAGAGGQPNMAQMMAQMQALQQMGMGMGFGGNGGGAAGAQSSVPPEERFQTQLAQLQGMGFYDASKNIRALLASGGNVEAAIEYLFSNP</sequence>
<dbReference type="STRING" id="269621.A0A238F153"/>
<evidence type="ECO:0000313" key="5">
    <source>
        <dbReference type="Proteomes" id="UP000198372"/>
    </source>
</evidence>
<dbReference type="PROSITE" id="PS50030">
    <property type="entry name" value="UBA"/>
    <property type="match status" value="1"/>
</dbReference>
<feature type="compositionally biased region" description="Low complexity" evidence="1">
    <location>
        <begin position="1"/>
        <end position="20"/>
    </location>
</feature>
<dbReference type="Pfam" id="PF00240">
    <property type="entry name" value="ubiquitin"/>
    <property type="match status" value="1"/>
</dbReference>
<feature type="domain" description="UBA" evidence="2">
    <location>
        <begin position="364"/>
        <end position="408"/>
    </location>
</feature>
<evidence type="ECO:0000259" key="2">
    <source>
        <dbReference type="PROSITE" id="PS50030"/>
    </source>
</evidence>
<evidence type="ECO:0000259" key="3">
    <source>
        <dbReference type="PROSITE" id="PS50053"/>
    </source>
</evidence>
<dbReference type="InterPro" id="IPR006636">
    <property type="entry name" value="STI1_HS-bd"/>
</dbReference>
<dbReference type="InterPro" id="IPR000626">
    <property type="entry name" value="Ubiquitin-like_dom"/>
</dbReference>
<dbReference type="Gene3D" id="1.10.8.10">
    <property type="entry name" value="DNA helicase RuvA subunit, C-terminal domain"/>
    <property type="match status" value="1"/>
</dbReference>
<dbReference type="Pfam" id="PF23195">
    <property type="entry name" value="UBQLN1"/>
    <property type="match status" value="1"/>
</dbReference>
<dbReference type="FunFam" id="1.10.8.10:FF:000079">
    <property type="entry name" value="Ubiquitin family protein"/>
    <property type="match status" value="1"/>
</dbReference>
<dbReference type="GO" id="GO:0031593">
    <property type="term" value="F:polyubiquitin modification-dependent protein binding"/>
    <property type="evidence" value="ECO:0007669"/>
    <property type="project" value="TreeGrafter"/>
</dbReference>
<dbReference type="Gene3D" id="3.10.20.90">
    <property type="entry name" value="Phosphatidylinositol 3-kinase Catalytic Subunit, Chain A, domain 1"/>
    <property type="match status" value="1"/>
</dbReference>
<feature type="region of interest" description="Disordered" evidence="1">
    <location>
        <begin position="1"/>
        <end position="23"/>
    </location>
</feature>
<dbReference type="InterPro" id="IPR009060">
    <property type="entry name" value="UBA-like_sf"/>
</dbReference>
<proteinExistence type="predicted"/>
<dbReference type="SMART" id="SM00213">
    <property type="entry name" value="UBQ"/>
    <property type="match status" value="1"/>
</dbReference>
<dbReference type="OrthoDB" id="267397at2759"/>
<accession>A0A238F153</accession>
<dbReference type="InterPro" id="IPR015940">
    <property type="entry name" value="UBA"/>
</dbReference>
<dbReference type="PANTHER" id="PTHR10677">
    <property type="entry name" value="UBIQUILIN"/>
    <property type="match status" value="1"/>
</dbReference>
<dbReference type="Proteomes" id="UP000198372">
    <property type="component" value="Unassembled WGS sequence"/>
</dbReference>
<feature type="domain" description="Ubiquitin-like" evidence="3">
    <location>
        <begin position="21"/>
        <end position="91"/>
    </location>
</feature>
<dbReference type="CDD" id="cd16106">
    <property type="entry name" value="Ubl_Dsk2p_like"/>
    <property type="match status" value="1"/>
</dbReference>
<dbReference type="InterPro" id="IPR015496">
    <property type="entry name" value="Ubiquilin"/>
</dbReference>
<dbReference type="PROSITE" id="PS50053">
    <property type="entry name" value="UBIQUITIN_2"/>
    <property type="match status" value="1"/>
</dbReference>
<dbReference type="Pfam" id="PF00627">
    <property type="entry name" value="UBA"/>
    <property type="match status" value="1"/>
</dbReference>
<organism evidence="4 5">
    <name type="scientific">Microbotryum intermedium</name>
    <dbReference type="NCBI Taxonomy" id="269621"/>
    <lineage>
        <taxon>Eukaryota</taxon>
        <taxon>Fungi</taxon>
        <taxon>Dikarya</taxon>
        <taxon>Basidiomycota</taxon>
        <taxon>Pucciniomycotina</taxon>
        <taxon>Microbotryomycetes</taxon>
        <taxon>Microbotryales</taxon>
        <taxon>Microbotryaceae</taxon>
        <taxon>Microbotryum</taxon>
    </lineage>
</organism>
<dbReference type="CDD" id="cd14399">
    <property type="entry name" value="UBA_PLICs"/>
    <property type="match status" value="1"/>
</dbReference>
<reference evidence="5" key="1">
    <citation type="submission" date="2016-09" db="EMBL/GenBank/DDBJ databases">
        <authorList>
            <person name="Jeantristanb JTB J.-T."/>
            <person name="Ricardo R."/>
        </authorList>
    </citation>
    <scope>NUCLEOTIDE SEQUENCE [LARGE SCALE GENOMIC DNA]</scope>
</reference>
<dbReference type="PANTHER" id="PTHR10677:SF3">
    <property type="entry name" value="FI07626P-RELATED"/>
    <property type="match status" value="1"/>
</dbReference>
<dbReference type="GO" id="GO:0005829">
    <property type="term" value="C:cytosol"/>
    <property type="evidence" value="ECO:0007669"/>
    <property type="project" value="TreeGrafter"/>
</dbReference>
<evidence type="ECO:0000256" key="1">
    <source>
        <dbReference type="SAM" id="MobiDB-lite"/>
    </source>
</evidence>